<evidence type="ECO:0000313" key="1">
    <source>
        <dbReference type="EMBL" id="AWF76836.1"/>
    </source>
</evidence>
<proteinExistence type="predicted"/>
<reference evidence="1" key="1">
    <citation type="submission" date="2018-01" db="EMBL/GenBank/DDBJ databases">
        <title>Complete sequence of p721005-KPC.</title>
        <authorList>
            <person name="Shen Y."/>
            <person name="Feng J."/>
            <person name="Zhao Y."/>
            <person name="Qu D."/>
            <person name="Zhan Z."/>
            <person name="Jiang X."/>
            <person name="Zeng L."/>
        </authorList>
    </citation>
    <scope>NUCLEOTIDE SEQUENCE</scope>
    <source>
        <strain evidence="1">721005</strain>
        <plasmid evidence="1">p721005-KPC</plasmid>
    </source>
</reference>
<name>A0A2S1JEN3_KLEPN</name>
<keyword evidence="1" id="KW-0614">Plasmid</keyword>
<geneLocation type="plasmid" evidence="1">
    <name>p721005-KPC</name>
</geneLocation>
<dbReference type="EMBL" id="MG764550">
    <property type="protein sequence ID" value="AWF76836.1"/>
    <property type="molecule type" value="Genomic_DNA"/>
</dbReference>
<protein>
    <submittedName>
        <fullName evidence="1">Uncharacterized protein</fullName>
    </submittedName>
</protein>
<sequence length="54" mass="6384">MSIYHLMTFFVILNKKCHVARKKSYCFDFALNRRGMKLDGRATKSHCSNTQTHF</sequence>
<organism evidence="1">
    <name type="scientific">Klebsiella pneumoniae</name>
    <dbReference type="NCBI Taxonomy" id="573"/>
    <lineage>
        <taxon>Bacteria</taxon>
        <taxon>Pseudomonadati</taxon>
        <taxon>Pseudomonadota</taxon>
        <taxon>Gammaproteobacteria</taxon>
        <taxon>Enterobacterales</taxon>
        <taxon>Enterobacteriaceae</taxon>
        <taxon>Klebsiella/Raoultella group</taxon>
        <taxon>Klebsiella</taxon>
        <taxon>Klebsiella pneumoniae complex</taxon>
    </lineage>
</organism>
<accession>A0A2S1JEN3</accession>
<dbReference type="AlphaFoldDB" id="A0A2S1JEN3"/>